<sequence>MLIVCYTLARFSALSFLHLAFQQFFVNAEVTLLFPFSEKSIGRSHALGFFRFPSYSRDLYLFAFLFLTYPSATR</sequence>
<name>A0A7I3Z2M6_PHYPA</name>
<protein>
    <submittedName>
        <fullName evidence="1">Uncharacterized protein</fullName>
    </submittedName>
</protein>
<accession>A0A7I3Z2M6</accession>
<evidence type="ECO:0000313" key="2">
    <source>
        <dbReference type="Proteomes" id="UP000006727"/>
    </source>
</evidence>
<gene>
    <name evidence="1" type="primary">LOC112278182</name>
</gene>
<reference evidence="1 2" key="1">
    <citation type="journal article" date="2008" name="Science">
        <title>The Physcomitrella genome reveals evolutionary insights into the conquest of land by plants.</title>
        <authorList>
            <person name="Rensing S."/>
            <person name="Lang D."/>
            <person name="Zimmer A."/>
            <person name="Terry A."/>
            <person name="Salamov A."/>
            <person name="Shapiro H."/>
            <person name="Nishiyama T."/>
            <person name="Perroud P.-F."/>
            <person name="Lindquist E."/>
            <person name="Kamisugi Y."/>
            <person name="Tanahashi T."/>
            <person name="Sakakibara K."/>
            <person name="Fujita T."/>
            <person name="Oishi K."/>
            <person name="Shin-I T."/>
            <person name="Kuroki Y."/>
            <person name="Toyoda A."/>
            <person name="Suzuki Y."/>
            <person name="Hashimoto A."/>
            <person name="Yamaguchi K."/>
            <person name="Sugano A."/>
            <person name="Kohara Y."/>
            <person name="Fujiyama A."/>
            <person name="Anterola A."/>
            <person name="Aoki S."/>
            <person name="Ashton N."/>
            <person name="Barbazuk W.B."/>
            <person name="Barker E."/>
            <person name="Bennetzen J."/>
            <person name="Bezanilla M."/>
            <person name="Blankenship R."/>
            <person name="Cho S.H."/>
            <person name="Dutcher S."/>
            <person name="Estelle M."/>
            <person name="Fawcett J.A."/>
            <person name="Gundlach H."/>
            <person name="Hanada K."/>
            <person name="Heyl A."/>
            <person name="Hicks K.A."/>
            <person name="Hugh J."/>
            <person name="Lohr M."/>
            <person name="Mayer K."/>
            <person name="Melkozernov A."/>
            <person name="Murata T."/>
            <person name="Nelson D."/>
            <person name="Pils B."/>
            <person name="Prigge M."/>
            <person name="Reiss B."/>
            <person name="Renner T."/>
            <person name="Rombauts S."/>
            <person name="Rushton P."/>
            <person name="Sanderfoot A."/>
            <person name="Schween G."/>
            <person name="Shiu S.-H."/>
            <person name="Stueber K."/>
            <person name="Theodoulou F.L."/>
            <person name="Tu H."/>
            <person name="Van de Peer Y."/>
            <person name="Verrier P.J."/>
            <person name="Waters E."/>
            <person name="Wood A."/>
            <person name="Yang L."/>
            <person name="Cove D."/>
            <person name="Cuming A."/>
            <person name="Hasebe M."/>
            <person name="Lucas S."/>
            <person name="Mishler D.B."/>
            <person name="Reski R."/>
            <person name="Grigoriev I."/>
            <person name="Quatrano R.S."/>
            <person name="Boore J.L."/>
        </authorList>
    </citation>
    <scope>NUCLEOTIDE SEQUENCE [LARGE SCALE GENOMIC DNA]</scope>
    <source>
        <strain evidence="1 2">cv. Gransden 2004</strain>
    </source>
</reference>
<proteinExistence type="predicted"/>
<organism evidence="1 2">
    <name type="scientific">Physcomitrium patens</name>
    <name type="common">Spreading-leaved earth moss</name>
    <name type="synonym">Physcomitrella patens</name>
    <dbReference type="NCBI Taxonomy" id="3218"/>
    <lineage>
        <taxon>Eukaryota</taxon>
        <taxon>Viridiplantae</taxon>
        <taxon>Streptophyta</taxon>
        <taxon>Embryophyta</taxon>
        <taxon>Bryophyta</taxon>
        <taxon>Bryophytina</taxon>
        <taxon>Bryopsida</taxon>
        <taxon>Funariidae</taxon>
        <taxon>Funariales</taxon>
        <taxon>Funariaceae</taxon>
        <taxon>Physcomitrium</taxon>
    </lineage>
</organism>
<keyword evidence="2" id="KW-1185">Reference proteome</keyword>
<dbReference type="EMBL" id="ABEU02000026">
    <property type="status" value="NOT_ANNOTATED_CDS"/>
    <property type="molecule type" value="Genomic_DNA"/>
</dbReference>
<dbReference type="Gramene" id="Pp3c26_3830V3.2">
    <property type="protein sequence ID" value="PAC:32918286.CDS.1"/>
    <property type="gene ID" value="Pp3c26_3830"/>
</dbReference>
<dbReference type="EnsemblPlants" id="Pp3c26_3830V3.2">
    <property type="protein sequence ID" value="PAC:32918286.CDS.1"/>
    <property type="gene ID" value="Pp3c26_3830"/>
</dbReference>
<evidence type="ECO:0000313" key="1">
    <source>
        <dbReference type="EnsemblPlants" id="PAC:32918286.CDS.1"/>
    </source>
</evidence>
<reference evidence="1" key="3">
    <citation type="submission" date="2020-12" db="UniProtKB">
        <authorList>
            <consortium name="EnsemblPlants"/>
        </authorList>
    </citation>
    <scope>IDENTIFICATION</scope>
</reference>
<reference evidence="1 2" key="2">
    <citation type="journal article" date="2018" name="Plant J.">
        <title>The Physcomitrella patens chromosome-scale assembly reveals moss genome structure and evolution.</title>
        <authorList>
            <person name="Lang D."/>
            <person name="Ullrich K.K."/>
            <person name="Murat F."/>
            <person name="Fuchs J."/>
            <person name="Jenkins J."/>
            <person name="Haas F.B."/>
            <person name="Piednoel M."/>
            <person name="Gundlach H."/>
            <person name="Van Bel M."/>
            <person name="Meyberg R."/>
            <person name="Vives C."/>
            <person name="Morata J."/>
            <person name="Symeonidi A."/>
            <person name="Hiss M."/>
            <person name="Muchero W."/>
            <person name="Kamisugi Y."/>
            <person name="Saleh O."/>
            <person name="Blanc G."/>
            <person name="Decker E.L."/>
            <person name="van Gessel N."/>
            <person name="Grimwood J."/>
            <person name="Hayes R.D."/>
            <person name="Graham S.W."/>
            <person name="Gunter L.E."/>
            <person name="McDaniel S.F."/>
            <person name="Hoernstein S.N.W."/>
            <person name="Larsson A."/>
            <person name="Li F.W."/>
            <person name="Perroud P.F."/>
            <person name="Phillips J."/>
            <person name="Ranjan P."/>
            <person name="Rokshar D.S."/>
            <person name="Rothfels C.J."/>
            <person name="Schneider L."/>
            <person name="Shu S."/>
            <person name="Stevenson D.W."/>
            <person name="Thummler F."/>
            <person name="Tillich M."/>
            <person name="Villarreal Aguilar J.C."/>
            <person name="Widiez T."/>
            <person name="Wong G.K."/>
            <person name="Wymore A."/>
            <person name="Zhang Y."/>
            <person name="Zimmer A.D."/>
            <person name="Quatrano R.S."/>
            <person name="Mayer K.F.X."/>
            <person name="Goodstein D."/>
            <person name="Casacuberta J.M."/>
            <person name="Vandepoele K."/>
            <person name="Reski R."/>
            <person name="Cuming A.C."/>
            <person name="Tuskan G.A."/>
            <person name="Maumus F."/>
            <person name="Salse J."/>
            <person name="Schmutz J."/>
            <person name="Rensing S.A."/>
        </authorList>
    </citation>
    <scope>NUCLEOTIDE SEQUENCE [LARGE SCALE GENOMIC DNA]</scope>
    <source>
        <strain evidence="1 2">cv. Gransden 2004</strain>
    </source>
</reference>
<dbReference type="Proteomes" id="UP000006727">
    <property type="component" value="Chromosome 26"/>
</dbReference>
<dbReference type="AlphaFoldDB" id="A0A7I3Z2M6"/>